<feature type="region of interest" description="Disordered" evidence="3">
    <location>
        <begin position="63"/>
        <end position="83"/>
    </location>
</feature>
<sequence length="151" mass="16900">MWLLISTNQRIHLEKQTQRTQREESLQRDKDEEVGQVGGRDSGAQQAVSNLARLLLLPGGGRTRLRHRRLPPPWPVRPSNSPLNFPEYIAGEEEVRDISAATIRKKAAEVGARVDAIETAQYHVPSEGNSGRVSEKPDLNEYPNPEKSDGE</sequence>
<feature type="region of interest" description="Disordered" evidence="3">
    <location>
        <begin position="14"/>
        <end position="45"/>
    </location>
</feature>
<comment type="caution">
    <text evidence="4">The sequence shown here is derived from an EMBL/GenBank/DDBJ whole genome shotgun (WGS) entry which is preliminary data.</text>
</comment>
<protein>
    <submittedName>
        <fullName evidence="4">Related to AP2 1</fullName>
    </submittedName>
</protein>
<evidence type="ECO:0000256" key="3">
    <source>
        <dbReference type="SAM" id="MobiDB-lite"/>
    </source>
</evidence>
<dbReference type="PANTHER" id="PTHR31729">
    <property type="entry name" value="ETHYLENE-RESPONSIVE TRANSCRIPTION FACTOR RAP2-1-RELATED"/>
    <property type="match status" value="1"/>
</dbReference>
<evidence type="ECO:0000256" key="1">
    <source>
        <dbReference type="ARBA" id="ARBA00022745"/>
    </source>
</evidence>
<keyword evidence="1" id="KW-0936">Ethylene signaling pathway</keyword>
<dbReference type="OrthoDB" id="1937547at2759"/>
<dbReference type="Proteomes" id="UP000585474">
    <property type="component" value="Unassembled WGS sequence"/>
</dbReference>
<gene>
    <name evidence="4" type="ORF">Acr_00g0103420</name>
</gene>
<dbReference type="EMBL" id="BJWL01000470">
    <property type="protein sequence ID" value="GFS46630.1"/>
    <property type="molecule type" value="Genomic_DNA"/>
</dbReference>
<feature type="compositionally biased region" description="Basic and acidic residues" evidence="3">
    <location>
        <begin position="133"/>
        <end position="151"/>
    </location>
</feature>
<keyword evidence="5" id="KW-1185">Reference proteome</keyword>
<evidence type="ECO:0000313" key="5">
    <source>
        <dbReference type="Proteomes" id="UP000585474"/>
    </source>
</evidence>
<name>A0A7J0E317_9ERIC</name>
<feature type="compositionally biased region" description="Basic and acidic residues" evidence="3">
    <location>
        <begin position="14"/>
        <end position="33"/>
    </location>
</feature>
<feature type="region of interest" description="Disordered" evidence="3">
    <location>
        <begin position="119"/>
        <end position="151"/>
    </location>
</feature>
<comment type="similarity">
    <text evidence="2">Belongs to the AP2/ERF transcription factor family. ERF subfamily.</text>
</comment>
<accession>A0A7J0E317</accession>
<evidence type="ECO:0000256" key="2">
    <source>
        <dbReference type="ARBA" id="ARBA00024343"/>
    </source>
</evidence>
<evidence type="ECO:0000313" key="4">
    <source>
        <dbReference type="EMBL" id="GFS46630.1"/>
    </source>
</evidence>
<organism evidence="4 5">
    <name type="scientific">Actinidia rufa</name>
    <dbReference type="NCBI Taxonomy" id="165716"/>
    <lineage>
        <taxon>Eukaryota</taxon>
        <taxon>Viridiplantae</taxon>
        <taxon>Streptophyta</taxon>
        <taxon>Embryophyta</taxon>
        <taxon>Tracheophyta</taxon>
        <taxon>Spermatophyta</taxon>
        <taxon>Magnoliopsida</taxon>
        <taxon>eudicotyledons</taxon>
        <taxon>Gunneridae</taxon>
        <taxon>Pentapetalae</taxon>
        <taxon>asterids</taxon>
        <taxon>Ericales</taxon>
        <taxon>Actinidiaceae</taxon>
        <taxon>Actinidia</taxon>
    </lineage>
</organism>
<reference evidence="5" key="1">
    <citation type="submission" date="2019-07" db="EMBL/GenBank/DDBJ databases">
        <title>De Novo Assembly of kiwifruit Actinidia rufa.</title>
        <authorList>
            <person name="Sugita-Konishi S."/>
            <person name="Sato K."/>
            <person name="Mori E."/>
            <person name="Abe Y."/>
            <person name="Kisaki G."/>
            <person name="Hamano K."/>
            <person name="Suezawa K."/>
            <person name="Otani M."/>
            <person name="Fukuda T."/>
            <person name="Manabe T."/>
            <person name="Gomi K."/>
            <person name="Tabuchi M."/>
            <person name="Akimitsu K."/>
            <person name="Kataoka I."/>
        </authorList>
    </citation>
    <scope>NUCLEOTIDE SEQUENCE [LARGE SCALE GENOMIC DNA]</scope>
    <source>
        <strain evidence="5">cv. Fuchu</strain>
    </source>
</reference>
<dbReference type="GO" id="GO:0009873">
    <property type="term" value="P:ethylene-activated signaling pathway"/>
    <property type="evidence" value="ECO:0007669"/>
    <property type="project" value="UniProtKB-KW"/>
</dbReference>
<dbReference type="AlphaFoldDB" id="A0A7J0E317"/>
<dbReference type="PANTHER" id="PTHR31729:SF2">
    <property type="entry name" value="ETHYLENE-RESPONSIVE TRANSCRIPTION FACTOR RAP2-1-RELATED"/>
    <property type="match status" value="1"/>
</dbReference>
<proteinExistence type="inferred from homology"/>